<dbReference type="InterPro" id="IPR000700">
    <property type="entry name" value="PAS-assoc_C"/>
</dbReference>
<dbReference type="SUPFAM" id="SSF55874">
    <property type="entry name" value="ATPase domain of HSP90 chaperone/DNA topoisomerase II/histidine kinase"/>
    <property type="match status" value="1"/>
</dbReference>
<feature type="domain" description="PAC" evidence="8">
    <location>
        <begin position="219"/>
        <end position="271"/>
    </location>
</feature>
<dbReference type="Gene3D" id="3.30.565.10">
    <property type="entry name" value="Histidine kinase-like ATPase, C-terminal domain"/>
    <property type="match status" value="1"/>
</dbReference>
<dbReference type="CDD" id="cd00082">
    <property type="entry name" value="HisKA"/>
    <property type="match status" value="1"/>
</dbReference>
<dbReference type="InterPro" id="IPR005467">
    <property type="entry name" value="His_kinase_dom"/>
</dbReference>
<dbReference type="SMART" id="SM00448">
    <property type="entry name" value="REC"/>
    <property type="match status" value="1"/>
</dbReference>
<dbReference type="RefSeq" id="WP_013011326.1">
    <property type="nucleotide sequence ID" value="NC_013943.1"/>
</dbReference>
<keyword evidence="9" id="KW-0808">Transferase</keyword>
<dbReference type="InParanoid" id="D4H1R2"/>
<dbReference type="PROSITE" id="PS50110">
    <property type="entry name" value="RESPONSE_REGULATORY"/>
    <property type="match status" value="1"/>
</dbReference>
<evidence type="ECO:0000313" key="10">
    <source>
        <dbReference type="Proteomes" id="UP000002012"/>
    </source>
</evidence>
<evidence type="ECO:0000256" key="4">
    <source>
        <dbReference type="PROSITE-ProRule" id="PRU00169"/>
    </source>
</evidence>
<keyword evidence="3 4" id="KW-0597">Phosphoprotein</keyword>
<dbReference type="EMBL" id="CP001968">
    <property type="protein sequence ID" value="ADD68822.1"/>
    <property type="molecule type" value="Genomic_DNA"/>
</dbReference>
<feature type="modified residue" description="4-aspartylphosphate" evidence="4">
    <location>
        <position position="57"/>
    </location>
</feature>
<keyword evidence="9" id="KW-0418">Kinase</keyword>
<dbReference type="InterPro" id="IPR036890">
    <property type="entry name" value="HATPase_C_sf"/>
</dbReference>
<dbReference type="STRING" id="522772.Dacet_2059"/>
<dbReference type="PROSITE" id="PS50109">
    <property type="entry name" value="HIS_KIN"/>
    <property type="match status" value="1"/>
</dbReference>
<dbReference type="InterPro" id="IPR036097">
    <property type="entry name" value="HisK_dim/P_sf"/>
</dbReference>
<dbReference type="eggNOG" id="COG4191">
    <property type="taxonomic scope" value="Bacteria"/>
</dbReference>
<dbReference type="PRINTS" id="PR00344">
    <property type="entry name" value="BCTRLSENSOR"/>
</dbReference>
<feature type="domain" description="Response regulatory" evidence="6">
    <location>
        <begin position="8"/>
        <end position="124"/>
    </location>
</feature>
<dbReference type="Pfam" id="PF00072">
    <property type="entry name" value="Response_reg"/>
    <property type="match status" value="1"/>
</dbReference>
<keyword evidence="10" id="KW-1185">Reference proteome</keyword>
<dbReference type="CDD" id="cd19920">
    <property type="entry name" value="REC_PA4781-like"/>
    <property type="match status" value="1"/>
</dbReference>
<accession>D4H1R2</accession>
<feature type="domain" description="Histidine kinase" evidence="5">
    <location>
        <begin position="291"/>
        <end position="531"/>
    </location>
</feature>
<dbReference type="Gene3D" id="1.10.287.130">
    <property type="match status" value="1"/>
</dbReference>
<dbReference type="InterPro" id="IPR004358">
    <property type="entry name" value="Sig_transdc_His_kin-like_C"/>
</dbReference>
<sequence>MIKLTHSSILIVDDSPENIRVLADLLGSDFDIKIAKDGATALKILASPPYPDLILLDIMMPGMDGYEVCREIKKSFNTRNIPVIFITAKSLTEDIVLGFELGGVDYITKPFNEKELMARIQTHLELKSINEELETLVKQETLKRLNQEMTFKQLFDSLNSFISIISMDYKYIQVNRQYLKFFNKTEKELIGQHVSTIIGAEKFDFIKPKFQKTLKGEIVQYEGEIFISEGKAINTETTLSPFLNDEGKIIGIISNTIDITEKLNLKKELNIQEQKLIQQKKLADMGQMINAIAHQWRQPLNALGLIGQEMVEILTDNNLNDKLMKDYDKVYSKLIDHMSKTIDDFRNFFKSDKSKVNFDVTLEIINLVNLIVTQFKTKNIDIAFSCQCDQEKFHYTNYSEYPGCESQDVMVNGYVGEFKQALINLLYNAADSIEEELQNNTADKKGLIKINVTSTNSIVKIKITDNGTGIPNEVLCRVFDPYFTTKEEGRGTGIGLYMTKIVIEEHLNGKIAIENQKDGGAIVELSIPAAKKPDNRK</sequence>
<dbReference type="SMART" id="SM00091">
    <property type="entry name" value="PAS"/>
    <property type="match status" value="1"/>
</dbReference>
<name>D4H1R2_DENA2</name>
<dbReference type="InterPro" id="IPR003661">
    <property type="entry name" value="HisK_dim/P_dom"/>
</dbReference>
<dbReference type="EC" id="2.7.13.3" evidence="2"/>
<evidence type="ECO:0000256" key="1">
    <source>
        <dbReference type="ARBA" id="ARBA00000085"/>
    </source>
</evidence>
<dbReference type="SUPFAM" id="SSF52172">
    <property type="entry name" value="CheY-like"/>
    <property type="match status" value="1"/>
</dbReference>
<dbReference type="SUPFAM" id="SSF55785">
    <property type="entry name" value="PYP-like sensor domain (PAS domain)"/>
    <property type="match status" value="1"/>
</dbReference>
<dbReference type="PROSITE" id="PS50113">
    <property type="entry name" value="PAC"/>
    <property type="match status" value="1"/>
</dbReference>
<dbReference type="eggNOG" id="COG3437">
    <property type="taxonomic scope" value="Bacteria"/>
</dbReference>
<evidence type="ECO:0000259" key="6">
    <source>
        <dbReference type="PROSITE" id="PS50110"/>
    </source>
</evidence>
<dbReference type="eggNOG" id="COG3829">
    <property type="taxonomic scope" value="Bacteria"/>
</dbReference>
<dbReference type="PANTHER" id="PTHR43547:SF2">
    <property type="entry name" value="HYBRID SIGNAL TRANSDUCTION HISTIDINE KINASE C"/>
    <property type="match status" value="1"/>
</dbReference>
<dbReference type="InterPro" id="IPR011006">
    <property type="entry name" value="CheY-like_superfamily"/>
</dbReference>
<dbReference type="InterPro" id="IPR001789">
    <property type="entry name" value="Sig_transdc_resp-reg_receiver"/>
</dbReference>
<dbReference type="GO" id="GO:0000155">
    <property type="term" value="F:phosphorelay sensor kinase activity"/>
    <property type="evidence" value="ECO:0007669"/>
    <property type="project" value="InterPro"/>
</dbReference>
<dbReference type="SMART" id="SM00387">
    <property type="entry name" value="HATPase_c"/>
    <property type="match status" value="1"/>
</dbReference>
<evidence type="ECO:0000256" key="3">
    <source>
        <dbReference type="ARBA" id="ARBA00022553"/>
    </source>
</evidence>
<dbReference type="PROSITE" id="PS50112">
    <property type="entry name" value="PAS"/>
    <property type="match status" value="1"/>
</dbReference>
<reference evidence="9 10" key="1">
    <citation type="journal article" date="2010" name="Stand. Genomic Sci.">
        <title>Complete genome sequence of Denitrovibrio acetiphilus type strain (N2460).</title>
        <authorList>
            <person name="Kiss H."/>
            <person name="Lang E."/>
            <person name="Lapidus A."/>
            <person name="Copeland A."/>
            <person name="Nolan M."/>
            <person name="Glavina Del Rio T."/>
            <person name="Chen F."/>
            <person name="Lucas S."/>
            <person name="Tice H."/>
            <person name="Cheng J.F."/>
            <person name="Han C."/>
            <person name="Goodwin L."/>
            <person name="Pitluck S."/>
            <person name="Liolios K."/>
            <person name="Pati A."/>
            <person name="Ivanova N."/>
            <person name="Mavromatis K."/>
            <person name="Chen A."/>
            <person name="Palaniappan K."/>
            <person name="Land M."/>
            <person name="Hauser L."/>
            <person name="Chang Y.J."/>
            <person name="Jeffries C.D."/>
            <person name="Detter J.C."/>
            <person name="Brettin T."/>
            <person name="Spring S."/>
            <person name="Rohde M."/>
            <person name="Goker M."/>
            <person name="Woyke T."/>
            <person name="Bristow J."/>
            <person name="Eisen J.A."/>
            <person name="Markowitz V."/>
            <person name="Hugenholtz P."/>
            <person name="Kyrpides N.C."/>
            <person name="Klenk H.P."/>
        </authorList>
    </citation>
    <scope>NUCLEOTIDE SEQUENCE [LARGE SCALE GENOMIC DNA]</scope>
    <source>
        <strain evidence="10">DSM 12809 / NBRC 114555 / N2460</strain>
    </source>
</reference>
<dbReference type="PaxDb" id="522772-Dacet_2059"/>
<evidence type="ECO:0000259" key="5">
    <source>
        <dbReference type="PROSITE" id="PS50109"/>
    </source>
</evidence>
<dbReference type="SUPFAM" id="SSF47384">
    <property type="entry name" value="Homodimeric domain of signal transducing histidine kinase"/>
    <property type="match status" value="1"/>
</dbReference>
<protein>
    <recommendedName>
        <fullName evidence="2">histidine kinase</fullName>
        <ecNumber evidence="2">2.7.13.3</ecNumber>
    </recommendedName>
</protein>
<dbReference type="Pfam" id="PF02518">
    <property type="entry name" value="HATPase_c"/>
    <property type="match status" value="1"/>
</dbReference>
<evidence type="ECO:0000259" key="8">
    <source>
        <dbReference type="PROSITE" id="PS50113"/>
    </source>
</evidence>
<dbReference type="OrthoDB" id="8872837at2"/>
<dbReference type="PANTHER" id="PTHR43547">
    <property type="entry name" value="TWO-COMPONENT HISTIDINE KINASE"/>
    <property type="match status" value="1"/>
</dbReference>
<dbReference type="Gene3D" id="3.30.450.20">
    <property type="entry name" value="PAS domain"/>
    <property type="match status" value="1"/>
</dbReference>
<dbReference type="InterPro" id="IPR003594">
    <property type="entry name" value="HATPase_dom"/>
</dbReference>
<dbReference type="NCBIfam" id="TIGR00229">
    <property type="entry name" value="sensory_box"/>
    <property type="match status" value="1"/>
</dbReference>
<dbReference type="InterPro" id="IPR035965">
    <property type="entry name" value="PAS-like_dom_sf"/>
</dbReference>
<dbReference type="HOGENOM" id="CLU_000445_114_72_0"/>
<dbReference type="Gene3D" id="3.40.50.2300">
    <property type="match status" value="1"/>
</dbReference>
<dbReference type="Proteomes" id="UP000002012">
    <property type="component" value="Chromosome"/>
</dbReference>
<evidence type="ECO:0000256" key="2">
    <source>
        <dbReference type="ARBA" id="ARBA00012438"/>
    </source>
</evidence>
<feature type="domain" description="PAS" evidence="7">
    <location>
        <begin position="147"/>
        <end position="217"/>
    </location>
</feature>
<dbReference type="KEGG" id="dap:Dacet_2059"/>
<dbReference type="Pfam" id="PF08448">
    <property type="entry name" value="PAS_4"/>
    <property type="match status" value="1"/>
</dbReference>
<dbReference type="CDD" id="cd00130">
    <property type="entry name" value="PAS"/>
    <property type="match status" value="1"/>
</dbReference>
<proteinExistence type="predicted"/>
<evidence type="ECO:0000259" key="7">
    <source>
        <dbReference type="PROSITE" id="PS50112"/>
    </source>
</evidence>
<evidence type="ECO:0000313" key="9">
    <source>
        <dbReference type="EMBL" id="ADD68822.1"/>
    </source>
</evidence>
<comment type="catalytic activity">
    <reaction evidence="1">
        <text>ATP + protein L-histidine = ADP + protein N-phospho-L-histidine.</text>
        <dbReference type="EC" id="2.7.13.3"/>
    </reaction>
</comment>
<dbReference type="InterPro" id="IPR013656">
    <property type="entry name" value="PAS_4"/>
</dbReference>
<dbReference type="InterPro" id="IPR000014">
    <property type="entry name" value="PAS"/>
</dbReference>
<dbReference type="AlphaFoldDB" id="D4H1R2"/>
<organism evidence="9 10">
    <name type="scientific">Denitrovibrio acetiphilus (strain DSM 12809 / NBRC 114555 / N2460)</name>
    <dbReference type="NCBI Taxonomy" id="522772"/>
    <lineage>
        <taxon>Bacteria</taxon>
        <taxon>Pseudomonadati</taxon>
        <taxon>Deferribacterota</taxon>
        <taxon>Deferribacteres</taxon>
        <taxon>Deferribacterales</taxon>
        <taxon>Geovibrionaceae</taxon>
        <taxon>Denitrovibrio</taxon>
    </lineage>
</organism>
<gene>
    <name evidence="9" type="ordered locus">Dacet_2059</name>
</gene>